<dbReference type="InterPro" id="IPR011089">
    <property type="entry name" value="GmrSD_C"/>
</dbReference>
<accession>A0A167U746</accession>
<proteinExistence type="predicted"/>
<evidence type="ECO:0000259" key="1">
    <source>
        <dbReference type="Pfam" id="PF03235"/>
    </source>
</evidence>
<sequence length="611" mass="71194">MEQQKTFGEIIKPNWFTIPDYQRAYSWGEKQLIPFINDILEYYDKTDDVESENKNYYLGHYILEGKAQSNEYEIIDGQQRISTVYLFLLVCKHFKKDCNYYKQINLTPVSYDKDGLNVIINTLEASGENIKIKITELLNDTRTKTMSFVRMLEAVKLFIDSFTGEKKFPQLEVDKIDKYVDVIDKAHCSVASYNDKAVASQIFELHNTRGVALSETEKVKALLMKNVYINSQNPNVEIQKIQNAFAHIFEMEEKASEIWLRGDLSLDNILRYHLQAVEDGYKNEDFSLPQGVAGDNGCFEYVKKALLNKNDKNKIVDYAINIAEQFEKSMDILVNKIPKADEENPLIGDVLLLDKNRSIIFLLRAFRSGNPIENKLIERWENFLICYEIIYWNGYYYNAKAYRSTFQSIYKSIENGANLNKCNDLLSSFYKGEKNFSYHWEHLGNNTNNLFEVEKKKWIKNAYGWNKTAYFLYKYEIEHGANYKVIRKNIYKNDSISIDHIVARSIEWKDLGIENYFENKDQADLIWKEITNVINGIGNLSLSTSSANSSDSNGLPSKHLNSFKKFGLIKTVEQVGFWNRPEEFASKISERSESIRAFINNKIINNKEIWN</sequence>
<organism evidence="3 4">
    <name type="scientific">Flavobacterium fryxellicola</name>
    <dbReference type="NCBI Taxonomy" id="249352"/>
    <lineage>
        <taxon>Bacteria</taxon>
        <taxon>Pseudomonadati</taxon>
        <taxon>Bacteroidota</taxon>
        <taxon>Flavobacteriia</taxon>
        <taxon>Flavobacteriales</taxon>
        <taxon>Flavobacteriaceae</taxon>
        <taxon>Flavobacterium</taxon>
    </lineage>
</organism>
<dbReference type="InterPro" id="IPR004919">
    <property type="entry name" value="GmrSD_N"/>
</dbReference>
<dbReference type="OrthoDB" id="9798761at2"/>
<name>A0A167U746_9FLAO</name>
<reference evidence="3 4" key="1">
    <citation type="submission" date="2016-03" db="EMBL/GenBank/DDBJ databases">
        <title>Draft genome sequence of Flavobacterium fryxellicola DSM 16209.</title>
        <authorList>
            <person name="Shin S.-K."/>
            <person name="Yi H."/>
        </authorList>
    </citation>
    <scope>NUCLEOTIDE SEQUENCE [LARGE SCALE GENOMIC DNA]</scope>
    <source>
        <strain evidence="3 4">DSM 16209</strain>
    </source>
</reference>
<dbReference type="PANTHER" id="PTHR35149:SF1">
    <property type="entry name" value="DUF5655 DOMAIN-CONTAINING PROTEIN"/>
    <property type="match status" value="1"/>
</dbReference>
<dbReference type="AlphaFoldDB" id="A0A167U746"/>
<dbReference type="Pfam" id="PF03235">
    <property type="entry name" value="GmrSD_N"/>
    <property type="match status" value="1"/>
</dbReference>
<feature type="domain" description="GmrSD restriction endonucleases C-terminal" evidence="2">
    <location>
        <begin position="457"/>
        <end position="579"/>
    </location>
</feature>
<dbReference type="STRING" id="249352.SAMN05444395_10946"/>
<dbReference type="Pfam" id="PF07510">
    <property type="entry name" value="GmrSD_C"/>
    <property type="match status" value="1"/>
</dbReference>
<protein>
    <recommendedName>
        <fullName evidence="5">DUF262 domain-containing protein</fullName>
    </recommendedName>
</protein>
<dbReference type="Proteomes" id="UP000077164">
    <property type="component" value="Unassembled WGS sequence"/>
</dbReference>
<feature type="domain" description="GmrSD restriction endonucleases N-terminal" evidence="1">
    <location>
        <begin position="13"/>
        <end position="224"/>
    </location>
</feature>
<evidence type="ECO:0008006" key="5">
    <source>
        <dbReference type="Google" id="ProtNLM"/>
    </source>
</evidence>
<dbReference type="PANTHER" id="PTHR35149">
    <property type="entry name" value="SLL5132 PROTEIN"/>
    <property type="match status" value="1"/>
</dbReference>
<evidence type="ECO:0000313" key="3">
    <source>
        <dbReference type="EMBL" id="OAB25321.1"/>
    </source>
</evidence>
<dbReference type="RefSeq" id="WP_066082779.1">
    <property type="nucleotide sequence ID" value="NZ_FRDK01000009.1"/>
</dbReference>
<gene>
    <name evidence="3" type="ORF">FBFR_15165</name>
</gene>
<comment type="caution">
    <text evidence="3">The sequence shown here is derived from an EMBL/GenBank/DDBJ whole genome shotgun (WGS) entry which is preliminary data.</text>
</comment>
<evidence type="ECO:0000259" key="2">
    <source>
        <dbReference type="Pfam" id="PF07510"/>
    </source>
</evidence>
<keyword evidence="4" id="KW-1185">Reference proteome</keyword>
<evidence type="ECO:0000313" key="4">
    <source>
        <dbReference type="Proteomes" id="UP000077164"/>
    </source>
</evidence>
<dbReference type="EMBL" id="LVJE01000047">
    <property type="protein sequence ID" value="OAB25321.1"/>
    <property type="molecule type" value="Genomic_DNA"/>
</dbReference>